<organism evidence="1 2">
    <name type="scientific">Megaselia scalaris</name>
    <name type="common">Humpbacked fly</name>
    <name type="synonym">Phora scalaris</name>
    <dbReference type="NCBI Taxonomy" id="36166"/>
    <lineage>
        <taxon>Eukaryota</taxon>
        <taxon>Metazoa</taxon>
        <taxon>Ecdysozoa</taxon>
        <taxon>Arthropoda</taxon>
        <taxon>Hexapoda</taxon>
        <taxon>Insecta</taxon>
        <taxon>Pterygota</taxon>
        <taxon>Neoptera</taxon>
        <taxon>Endopterygota</taxon>
        <taxon>Diptera</taxon>
        <taxon>Brachycera</taxon>
        <taxon>Muscomorpha</taxon>
        <taxon>Platypezoidea</taxon>
        <taxon>Phoridae</taxon>
        <taxon>Megaseliini</taxon>
        <taxon>Megaselia</taxon>
    </lineage>
</organism>
<dbReference type="AlphaFoldDB" id="T1GDX7"/>
<sequence length="130" mass="14925">MLNNNITLEIINNPDSHKFGFLKEPLDNYHVIFKMIIVEELEYVERSVYNLNVTAYDIERNNGSVLAVLQVKPVPHLPPKWIKPLPYAGFFEKSEQQFDVTAIDGDTGINTKFVTVYIGLRKILEAAFIK</sequence>
<dbReference type="STRING" id="36166.T1GDX7"/>
<dbReference type="EnsemblMetazoa" id="MESCA001529-RA">
    <property type="protein sequence ID" value="MESCA001529-PA"/>
    <property type="gene ID" value="MESCA001529"/>
</dbReference>
<dbReference type="EMBL" id="CAQQ02029222">
    <property type="status" value="NOT_ANNOTATED_CDS"/>
    <property type="molecule type" value="Genomic_DNA"/>
</dbReference>
<dbReference type="HOGENOM" id="CLU_1940526_0_0_1"/>
<reference evidence="1" key="2">
    <citation type="submission" date="2015-06" db="UniProtKB">
        <authorList>
            <consortium name="EnsemblMetazoa"/>
        </authorList>
    </citation>
    <scope>IDENTIFICATION</scope>
</reference>
<accession>T1GDX7</accession>
<evidence type="ECO:0000313" key="2">
    <source>
        <dbReference type="Proteomes" id="UP000015102"/>
    </source>
</evidence>
<reference evidence="2" key="1">
    <citation type="submission" date="2013-02" db="EMBL/GenBank/DDBJ databases">
        <authorList>
            <person name="Hughes D."/>
        </authorList>
    </citation>
    <scope>NUCLEOTIDE SEQUENCE</scope>
    <source>
        <strain>Durham</strain>
        <strain evidence="2">NC isolate 2 -- Noor lab</strain>
    </source>
</reference>
<keyword evidence="2" id="KW-1185">Reference proteome</keyword>
<evidence type="ECO:0000313" key="1">
    <source>
        <dbReference type="EnsemblMetazoa" id="MESCA001529-PA"/>
    </source>
</evidence>
<dbReference type="Proteomes" id="UP000015102">
    <property type="component" value="Unassembled WGS sequence"/>
</dbReference>
<name>T1GDX7_MEGSC</name>
<evidence type="ECO:0008006" key="3">
    <source>
        <dbReference type="Google" id="ProtNLM"/>
    </source>
</evidence>
<proteinExistence type="predicted"/>
<protein>
    <recommendedName>
        <fullName evidence="3">Cadherin domain-containing protein</fullName>
    </recommendedName>
</protein>